<evidence type="ECO:0000313" key="10">
    <source>
        <dbReference type="Proteomes" id="UP000297527"/>
    </source>
</evidence>
<feature type="transmembrane region" description="Helical" evidence="7">
    <location>
        <begin position="63"/>
        <end position="81"/>
    </location>
</feature>
<dbReference type="PANTHER" id="PTHR33048:SF157">
    <property type="entry name" value="INTEGRAL MEMBRANE PROTEIN"/>
    <property type="match status" value="1"/>
</dbReference>
<feature type="compositionally biased region" description="Basic and acidic residues" evidence="6">
    <location>
        <begin position="146"/>
        <end position="165"/>
    </location>
</feature>
<dbReference type="PANTHER" id="PTHR33048">
    <property type="entry name" value="PTH11-LIKE INTEGRAL MEMBRANE PROTEIN (AFU_ORTHOLOGUE AFUA_5G11245)"/>
    <property type="match status" value="1"/>
</dbReference>
<organism evidence="9 10">
    <name type="scientific">Botryotinia convoluta</name>
    <dbReference type="NCBI Taxonomy" id="54673"/>
    <lineage>
        <taxon>Eukaryota</taxon>
        <taxon>Fungi</taxon>
        <taxon>Dikarya</taxon>
        <taxon>Ascomycota</taxon>
        <taxon>Pezizomycotina</taxon>
        <taxon>Leotiomycetes</taxon>
        <taxon>Helotiales</taxon>
        <taxon>Sclerotiniaceae</taxon>
        <taxon>Botryotinia</taxon>
    </lineage>
</organism>
<keyword evidence="3 7" id="KW-1133">Transmembrane helix</keyword>
<evidence type="ECO:0000256" key="6">
    <source>
        <dbReference type="SAM" id="MobiDB-lite"/>
    </source>
</evidence>
<evidence type="ECO:0000256" key="5">
    <source>
        <dbReference type="ARBA" id="ARBA00038359"/>
    </source>
</evidence>
<evidence type="ECO:0000259" key="8">
    <source>
        <dbReference type="Pfam" id="PF20684"/>
    </source>
</evidence>
<gene>
    <name evidence="9" type="ORF">BCON_0221g00190</name>
</gene>
<keyword evidence="10" id="KW-1185">Reference proteome</keyword>
<feature type="transmembrane region" description="Helical" evidence="7">
    <location>
        <begin position="21"/>
        <end position="43"/>
    </location>
</feature>
<reference evidence="9 10" key="1">
    <citation type="submission" date="2017-12" db="EMBL/GenBank/DDBJ databases">
        <title>Comparative genomics of Botrytis spp.</title>
        <authorList>
            <person name="Valero-Jimenez C.A."/>
            <person name="Tapia P."/>
            <person name="Veloso J."/>
            <person name="Silva-Moreno E."/>
            <person name="Staats M."/>
            <person name="Valdes J.H."/>
            <person name="Van Kan J.A.L."/>
        </authorList>
    </citation>
    <scope>NUCLEOTIDE SEQUENCE [LARGE SCALE GENOMIC DNA]</scope>
    <source>
        <strain evidence="9 10">MUCL11595</strain>
    </source>
</reference>
<evidence type="ECO:0000256" key="1">
    <source>
        <dbReference type="ARBA" id="ARBA00004141"/>
    </source>
</evidence>
<dbReference type="OrthoDB" id="3558465at2759"/>
<dbReference type="InterPro" id="IPR052337">
    <property type="entry name" value="SAT4-like"/>
</dbReference>
<proteinExistence type="inferred from homology"/>
<comment type="caution">
    <text evidence="9">The sequence shown here is derived from an EMBL/GenBank/DDBJ whole genome shotgun (WGS) entry which is preliminary data.</text>
</comment>
<evidence type="ECO:0000313" key="9">
    <source>
        <dbReference type="EMBL" id="TGO49106.1"/>
    </source>
</evidence>
<comment type="similarity">
    <text evidence="5">Belongs to the SAT4 family.</text>
</comment>
<evidence type="ECO:0000256" key="7">
    <source>
        <dbReference type="SAM" id="Phobius"/>
    </source>
</evidence>
<protein>
    <recommendedName>
        <fullName evidence="8">Rhodopsin domain-containing protein</fullName>
    </recommendedName>
</protein>
<dbReference type="AlphaFoldDB" id="A0A4Z1HJ81"/>
<evidence type="ECO:0000256" key="2">
    <source>
        <dbReference type="ARBA" id="ARBA00022692"/>
    </source>
</evidence>
<evidence type="ECO:0000256" key="4">
    <source>
        <dbReference type="ARBA" id="ARBA00023136"/>
    </source>
</evidence>
<keyword evidence="2 7" id="KW-0812">Transmembrane</keyword>
<feature type="region of interest" description="Disordered" evidence="6">
    <location>
        <begin position="133"/>
        <end position="165"/>
    </location>
</feature>
<dbReference type="Pfam" id="PF20684">
    <property type="entry name" value="Fung_rhodopsin"/>
    <property type="match status" value="1"/>
</dbReference>
<dbReference type="Proteomes" id="UP000297527">
    <property type="component" value="Unassembled WGS sequence"/>
</dbReference>
<dbReference type="GO" id="GO:0016020">
    <property type="term" value="C:membrane"/>
    <property type="evidence" value="ECO:0007669"/>
    <property type="project" value="UniProtKB-SubCell"/>
</dbReference>
<feature type="domain" description="Rhodopsin" evidence="8">
    <location>
        <begin position="1"/>
        <end position="84"/>
    </location>
</feature>
<sequence>MPLPIIFRLHLSVWTRVGLAGVFFLGGIAIAASIVRLAVIMAITSRGFDYTEDEDLTVGTALYWGMIETGLALVAACLPTVSSRITKPFGELISTTRSLFSLQSRSTNMGSSAKGARSANQYYEMDQTSTAASKLSTGAQSGEGEANFRTEEHFTGDIEAAKLRP</sequence>
<keyword evidence="4 7" id="KW-0472">Membrane</keyword>
<dbReference type="InterPro" id="IPR049326">
    <property type="entry name" value="Rhodopsin_dom_fungi"/>
</dbReference>
<accession>A0A4Z1HJ81</accession>
<comment type="subcellular location">
    <subcellularLocation>
        <location evidence="1">Membrane</location>
        <topology evidence="1">Multi-pass membrane protein</topology>
    </subcellularLocation>
</comment>
<name>A0A4Z1HJ81_9HELO</name>
<evidence type="ECO:0000256" key="3">
    <source>
        <dbReference type="ARBA" id="ARBA00022989"/>
    </source>
</evidence>
<dbReference type="EMBL" id="PQXN01000220">
    <property type="protein sequence ID" value="TGO49106.1"/>
    <property type="molecule type" value="Genomic_DNA"/>
</dbReference>